<dbReference type="GO" id="GO:0005801">
    <property type="term" value="C:cis-Golgi network"/>
    <property type="evidence" value="ECO:0007669"/>
    <property type="project" value="TreeGrafter"/>
</dbReference>
<protein>
    <recommendedName>
        <fullName evidence="8">Microtubule-associated protein 6</fullName>
    </recommendedName>
</protein>
<comment type="similarity">
    <text evidence="2">Belongs to the STOP family.</text>
</comment>
<dbReference type="GO" id="GO:0070507">
    <property type="term" value="P:regulation of microtubule cytoskeleton organization"/>
    <property type="evidence" value="ECO:0007669"/>
    <property type="project" value="TreeGrafter"/>
</dbReference>
<feature type="compositionally biased region" description="Basic and acidic residues" evidence="5">
    <location>
        <begin position="375"/>
        <end position="388"/>
    </location>
</feature>
<name>A0A9Q0DQ19_9TELE</name>
<dbReference type="Proteomes" id="UP001148018">
    <property type="component" value="Unassembled WGS sequence"/>
</dbReference>
<feature type="region of interest" description="Disordered" evidence="5">
    <location>
        <begin position="261"/>
        <end position="388"/>
    </location>
</feature>
<keyword evidence="4" id="KW-0206">Cytoskeleton</keyword>
<proteinExistence type="inferred from homology"/>
<feature type="compositionally biased region" description="Polar residues" evidence="5">
    <location>
        <begin position="113"/>
        <end position="125"/>
    </location>
</feature>
<organism evidence="6 7">
    <name type="scientific">Muraenolepis orangiensis</name>
    <name type="common">Patagonian moray cod</name>
    <dbReference type="NCBI Taxonomy" id="630683"/>
    <lineage>
        <taxon>Eukaryota</taxon>
        <taxon>Metazoa</taxon>
        <taxon>Chordata</taxon>
        <taxon>Craniata</taxon>
        <taxon>Vertebrata</taxon>
        <taxon>Euteleostomi</taxon>
        <taxon>Actinopterygii</taxon>
        <taxon>Neopterygii</taxon>
        <taxon>Teleostei</taxon>
        <taxon>Neoteleostei</taxon>
        <taxon>Acanthomorphata</taxon>
        <taxon>Zeiogadaria</taxon>
        <taxon>Gadariae</taxon>
        <taxon>Gadiformes</taxon>
        <taxon>Muraenolepidoidei</taxon>
        <taxon>Muraenolepididae</taxon>
        <taxon>Muraenolepis</taxon>
    </lineage>
</organism>
<dbReference type="GO" id="GO:0008017">
    <property type="term" value="F:microtubule binding"/>
    <property type="evidence" value="ECO:0007669"/>
    <property type="project" value="InterPro"/>
</dbReference>
<gene>
    <name evidence="6" type="ORF">NHX12_009427</name>
</gene>
<dbReference type="PANTHER" id="PTHR14759">
    <property type="entry name" value="STOP PROTEIN"/>
    <property type="match status" value="1"/>
</dbReference>
<feature type="compositionally biased region" description="Basic and acidic residues" evidence="5">
    <location>
        <begin position="126"/>
        <end position="143"/>
    </location>
</feature>
<feature type="compositionally biased region" description="Low complexity" evidence="5">
    <location>
        <begin position="359"/>
        <end position="369"/>
    </location>
</feature>
<evidence type="ECO:0000256" key="4">
    <source>
        <dbReference type="ARBA" id="ARBA00023212"/>
    </source>
</evidence>
<feature type="compositionally biased region" description="Basic and acidic residues" evidence="5">
    <location>
        <begin position="94"/>
        <end position="111"/>
    </location>
</feature>
<reference evidence="6" key="1">
    <citation type="submission" date="2022-07" db="EMBL/GenBank/DDBJ databases">
        <title>Chromosome-level genome of Muraenolepis orangiensis.</title>
        <authorList>
            <person name="Kim J."/>
        </authorList>
    </citation>
    <scope>NUCLEOTIDE SEQUENCE</scope>
    <source>
        <strain evidence="6">KU_S4_2022</strain>
        <tissue evidence="6">Muscle</tissue>
    </source>
</reference>
<dbReference type="EMBL" id="JANIIK010000114">
    <property type="protein sequence ID" value="KAJ3591483.1"/>
    <property type="molecule type" value="Genomic_DNA"/>
</dbReference>
<feature type="compositionally biased region" description="Basic and acidic residues" evidence="5">
    <location>
        <begin position="261"/>
        <end position="277"/>
    </location>
</feature>
<accession>A0A9Q0DQ19</accession>
<feature type="compositionally biased region" description="Basic and acidic residues" evidence="5">
    <location>
        <begin position="174"/>
        <end position="227"/>
    </location>
</feature>
<evidence type="ECO:0000256" key="3">
    <source>
        <dbReference type="ARBA" id="ARBA00022490"/>
    </source>
</evidence>
<dbReference type="GO" id="GO:0005874">
    <property type="term" value="C:microtubule"/>
    <property type="evidence" value="ECO:0007669"/>
    <property type="project" value="InterPro"/>
</dbReference>
<feature type="region of interest" description="Disordered" evidence="5">
    <location>
        <begin position="61"/>
        <end position="229"/>
    </location>
</feature>
<evidence type="ECO:0000256" key="1">
    <source>
        <dbReference type="ARBA" id="ARBA00004245"/>
    </source>
</evidence>
<comment type="subcellular location">
    <subcellularLocation>
        <location evidence="1">Cytoplasm</location>
        <location evidence="1">Cytoskeleton</location>
    </subcellularLocation>
</comment>
<evidence type="ECO:0000313" key="7">
    <source>
        <dbReference type="Proteomes" id="UP001148018"/>
    </source>
</evidence>
<feature type="compositionally biased region" description="Basic and acidic residues" evidence="5">
    <location>
        <begin position="312"/>
        <end position="323"/>
    </location>
</feature>
<dbReference type="GO" id="GO:0000226">
    <property type="term" value="P:microtubule cytoskeleton organization"/>
    <property type="evidence" value="ECO:0007669"/>
    <property type="project" value="InterPro"/>
</dbReference>
<dbReference type="AlphaFoldDB" id="A0A9Q0DQ19"/>
<comment type="caution">
    <text evidence="6">The sequence shown here is derived from an EMBL/GenBank/DDBJ whole genome shotgun (WGS) entry which is preliminary data.</text>
</comment>
<sequence length="388" mass="42990">MAWPCITRACCINRFWSELDKGDIAVPLVFAKYSDVADVQHLHHQPQPRQKRSGPIAMETQPHLGEEQESRAPPATTCAAEGGGKDGSASVTRQDFKAWKVRPEPSCKPRNEYQPSVTPFDTETQYQKDYKPWPIPKKGDHPWIPKASPTTASGGRKGIAGGKKEQAAAEAESGVEKSEMEEKVQEKELKEAVKKPVMREKSLDRKTIEKKEEKIASDPSAERKGRAAADALNRQIKEVVSTGSSYRNEFKAYKDVKPAKPFKASDHYEPPGEEAIRETSYSATFKGEQAKTLPTDNKLMERRRIRSLYNEPSKEAAKVDKPASRSKPKKTQTTSTGKMVKKSKEKLVAGAEPAKKKSSGSSSLAPKPEGVVTKKSKEMSNRLAEAKQ</sequence>
<evidence type="ECO:0008006" key="8">
    <source>
        <dbReference type="Google" id="ProtNLM"/>
    </source>
</evidence>
<dbReference type="GO" id="GO:0005516">
    <property type="term" value="F:calmodulin binding"/>
    <property type="evidence" value="ECO:0007669"/>
    <property type="project" value="InterPro"/>
</dbReference>
<evidence type="ECO:0000256" key="5">
    <source>
        <dbReference type="SAM" id="MobiDB-lite"/>
    </source>
</evidence>
<evidence type="ECO:0000256" key="2">
    <source>
        <dbReference type="ARBA" id="ARBA00005728"/>
    </source>
</evidence>
<dbReference type="OrthoDB" id="9632339at2759"/>
<dbReference type="InterPro" id="IPR007882">
    <property type="entry name" value="MAP6"/>
</dbReference>
<dbReference type="GO" id="GO:0030705">
    <property type="term" value="P:cytoskeleton-dependent intracellular transport"/>
    <property type="evidence" value="ECO:0007669"/>
    <property type="project" value="TreeGrafter"/>
</dbReference>
<dbReference type="GO" id="GO:0005798">
    <property type="term" value="C:Golgi-associated vesicle"/>
    <property type="evidence" value="ECO:0007669"/>
    <property type="project" value="TreeGrafter"/>
</dbReference>
<keyword evidence="3" id="KW-0963">Cytoplasm</keyword>
<dbReference type="PANTHER" id="PTHR14759:SF31">
    <property type="entry name" value="MICROTUBULE-ASSOCIATED PROTEIN 6-LIKE"/>
    <property type="match status" value="1"/>
</dbReference>
<keyword evidence="7" id="KW-1185">Reference proteome</keyword>
<evidence type="ECO:0000313" key="6">
    <source>
        <dbReference type="EMBL" id="KAJ3591483.1"/>
    </source>
</evidence>